<comment type="caution">
    <text evidence="1">The sequence shown here is derived from an EMBL/GenBank/DDBJ whole genome shotgun (WGS) entry which is preliminary data.</text>
</comment>
<name>A0A176S0L7_9GAMM</name>
<dbReference type="Proteomes" id="UP000076962">
    <property type="component" value="Unassembled WGS sequence"/>
</dbReference>
<dbReference type="PANTHER" id="PTHR37625">
    <property type="entry name" value="OUTER MEMBRANE LIPOPROTEIN-RELATED"/>
    <property type="match status" value="1"/>
</dbReference>
<proteinExistence type="predicted"/>
<protein>
    <submittedName>
        <fullName evidence="1">Type VI secretion system</fullName>
    </submittedName>
</protein>
<evidence type="ECO:0000313" key="1">
    <source>
        <dbReference type="EMBL" id="OAD21458.1"/>
    </source>
</evidence>
<dbReference type="PANTHER" id="PTHR37625:SF4">
    <property type="entry name" value="OUTER MEMBRANE LIPOPROTEIN"/>
    <property type="match status" value="1"/>
</dbReference>
<dbReference type="InterPro" id="IPR038706">
    <property type="entry name" value="Type_VI_SciN-like_sf"/>
</dbReference>
<accession>A0A176S0L7</accession>
<dbReference type="InterPro" id="IPR017734">
    <property type="entry name" value="T6SS_SciN"/>
</dbReference>
<dbReference type="NCBIfam" id="TIGR03352">
    <property type="entry name" value="VI_chp_3"/>
    <property type="match status" value="1"/>
</dbReference>
<reference evidence="1 2" key="1">
    <citation type="submission" date="2016-05" db="EMBL/GenBank/DDBJ databases">
        <title>Single-cell genome of chain-forming Candidatus Thiomargarita nelsonii and comparison to other large sulfur-oxidizing bacteria.</title>
        <authorList>
            <person name="Winkel M."/>
            <person name="Salman V."/>
            <person name="Woyke T."/>
            <person name="Schulz-Vogt H."/>
            <person name="Richter M."/>
            <person name="Flood B."/>
            <person name="Bailey J."/>
            <person name="Amann R."/>
            <person name="Mussmann M."/>
        </authorList>
    </citation>
    <scope>NUCLEOTIDE SEQUENCE [LARGE SCALE GENOMIC DNA]</scope>
    <source>
        <strain evidence="1 2">THI036</strain>
    </source>
</reference>
<organism evidence="1 2">
    <name type="scientific">Candidatus Thiomargarita nelsonii</name>
    <dbReference type="NCBI Taxonomy" id="1003181"/>
    <lineage>
        <taxon>Bacteria</taxon>
        <taxon>Pseudomonadati</taxon>
        <taxon>Pseudomonadota</taxon>
        <taxon>Gammaproteobacteria</taxon>
        <taxon>Thiotrichales</taxon>
        <taxon>Thiotrichaceae</taxon>
        <taxon>Thiomargarita</taxon>
    </lineage>
</organism>
<dbReference type="Gene3D" id="2.60.40.4150">
    <property type="entry name" value="Type VI secretion system, lipoprotein SciN"/>
    <property type="match status" value="1"/>
</dbReference>
<dbReference type="AlphaFoldDB" id="A0A176S0L7"/>
<dbReference type="EMBL" id="LUTY01001616">
    <property type="protein sequence ID" value="OAD21458.1"/>
    <property type="molecule type" value="Genomic_DNA"/>
</dbReference>
<evidence type="ECO:0000313" key="2">
    <source>
        <dbReference type="Proteomes" id="UP000076962"/>
    </source>
</evidence>
<gene>
    <name evidence="1" type="ORF">THIOM_002772</name>
</gene>
<keyword evidence="2" id="KW-1185">Reference proteome</keyword>
<dbReference type="Pfam" id="PF12790">
    <property type="entry name" value="T6SS-SciN"/>
    <property type="match status" value="1"/>
</dbReference>
<sequence>MQFKPNKARRYRRKLQPDTRYIGIMAAYRDIDNARWRAIIKIKPLKTRRIVVHLEAKGVRVKNLEDDGISDDPSNQGEIDLEKSFETLDKSYDTYKKYKKLR</sequence>